<dbReference type="GO" id="GO:0051287">
    <property type="term" value="F:NAD binding"/>
    <property type="evidence" value="ECO:0007669"/>
    <property type="project" value="InterPro"/>
</dbReference>
<evidence type="ECO:0000259" key="5">
    <source>
        <dbReference type="Pfam" id="PF02826"/>
    </source>
</evidence>
<organism evidence="6 7">
    <name type="scientific">Alteribacillus iranensis</name>
    <dbReference type="NCBI Taxonomy" id="930128"/>
    <lineage>
        <taxon>Bacteria</taxon>
        <taxon>Bacillati</taxon>
        <taxon>Bacillota</taxon>
        <taxon>Bacilli</taxon>
        <taxon>Bacillales</taxon>
        <taxon>Bacillaceae</taxon>
        <taxon>Alteribacillus</taxon>
    </lineage>
</organism>
<dbReference type="SUPFAM" id="SSF51735">
    <property type="entry name" value="NAD(P)-binding Rossmann-fold domains"/>
    <property type="match status" value="1"/>
</dbReference>
<dbReference type="CDD" id="cd05301">
    <property type="entry name" value="GDH"/>
    <property type="match status" value="1"/>
</dbReference>
<evidence type="ECO:0000256" key="1">
    <source>
        <dbReference type="ARBA" id="ARBA00005854"/>
    </source>
</evidence>
<proteinExistence type="inferred from homology"/>
<dbReference type="Gene3D" id="3.40.50.720">
    <property type="entry name" value="NAD(P)-binding Rossmann-like Domain"/>
    <property type="match status" value="2"/>
</dbReference>
<dbReference type="Pfam" id="PF02826">
    <property type="entry name" value="2-Hacid_dh_C"/>
    <property type="match status" value="1"/>
</dbReference>
<accession>A0A1I2BL62</accession>
<reference evidence="6 7" key="1">
    <citation type="submission" date="2016-10" db="EMBL/GenBank/DDBJ databases">
        <authorList>
            <person name="de Groot N.N."/>
        </authorList>
    </citation>
    <scope>NUCLEOTIDE SEQUENCE [LARGE SCALE GENOMIC DNA]</scope>
    <source>
        <strain evidence="6 7">DSM 23995</strain>
    </source>
</reference>
<dbReference type="PROSITE" id="PS00065">
    <property type="entry name" value="D_2_HYDROXYACID_DH_1"/>
    <property type="match status" value="1"/>
</dbReference>
<dbReference type="InterPro" id="IPR006139">
    <property type="entry name" value="D-isomer_2_OHA_DH_cat_dom"/>
</dbReference>
<evidence type="ECO:0000259" key="4">
    <source>
        <dbReference type="Pfam" id="PF00389"/>
    </source>
</evidence>
<dbReference type="InterPro" id="IPR050223">
    <property type="entry name" value="D-isomer_2-hydroxyacid_DH"/>
</dbReference>
<dbReference type="Proteomes" id="UP000199516">
    <property type="component" value="Unassembled WGS sequence"/>
</dbReference>
<dbReference type="InterPro" id="IPR029752">
    <property type="entry name" value="D-isomer_DH_CS1"/>
</dbReference>
<comment type="similarity">
    <text evidence="1 3">Belongs to the D-isomer specific 2-hydroxyacid dehydrogenase family.</text>
</comment>
<sequence>MAMEFLLNEKQKIVAYNRVSPVVLEELSDRFDVSYFTEGEYIFDPDFRNALQEAVGIIGVDMKVSDDLLKLAPHLKVVSNVSVGYDNLDIDALTKYRVAACHTPGVLTDTTADAIFSLLMATARRIPELDRYVKEGQWKSVLPMEKFGTDIHHKTLGIIGMGRIGEAIAKRAYAGFDMNIMYHSRTRKIQVEEKYEASYASLEELLETADFVCLITPLTLETRNLMGPKEFKKMKASAIFINGSRGGTVDEEALVKALEANEIRAAGLDVFQNEPISGDHPLFTLPNLVTTPHIGAATIENEYRMASLAAKNLVDALDGKRPEGVLNPEIYDDYIKEA</sequence>
<dbReference type="Pfam" id="PF00389">
    <property type="entry name" value="2-Hacid_dh"/>
    <property type="match status" value="1"/>
</dbReference>
<dbReference type="PROSITE" id="PS00670">
    <property type="entry name" value="D_2_HYDROXYACID_DH_2"/>
    <property type="match status" value="1"/>
</dbReference>
<evidence type="ECO:0000256" key="3">
    <source>
        <dbReference type="RuleBase" id="RU003719"/>
    </source>
</evidence>
<evidence type="ECO:0000313" key="7">
    <source>
        <dbReference type="Proteomes" id="UP000199516"/>
    </source>
</evidence>
<dbReference type="STRING" id="930128.SAMN05192532_102364"/>
<feature type="domain" description="D-isomer specific 2-hydroxyacid dehydrogenase catalytic" evidence="4">
    <location>
        <begin position="13"/>
        <end position="327"/>
    </location>
</feature>
<dbReference type="SUPFAM" id="SSF52283">
    <property type="entry name" value="Formate/glycerate dehydrogenase catalytic domain-like"/>
    <property type="match status" value="1"/>
</dbReference>
<evidence type="ECO:0000256" key="2">
    <source>
        <dbReference type="ARBA" id="ARBA00023002"/>
    </source>
</evidence>
<evidence type="ECO:0000313" key="6">
    <source>
        <dbReference type="EMBL" id="SFE56739.1"/>
    </source>
</evidence>
<gene>
    <name evidence="6" type="ORF">SAMN05192532_102364</name>
</gene>
<dbReference type="PANTHER" id="PTHR10996:SF283">
    <property type="entry name" value="GLYOXYLATE_HYDROXYPYRUVATE REDUCTASE B"/>
    <property type="match status" value="1"/>
</dbReference>
<dbReference type="AlphaFoldDB" id="A0A1I2BL62"/>
<dbReference type="InterPro" id="IPR029753">
    <property type="entry name" value="D-isomer_DH_CS"/>
</dbReference>
<dbReference type="EMBL" id="FONT01000002">
    <property type="protein sequence ID" value="SFE56739.1"/>
    <property type="molecule type" value="Genomic_DNA"/>
</dbReference>
<keyword evidence="2 3" id="KW-0560">Oxidoreductase</keyword>
<keyword evidence="7" id="KW-1185">Reference proteome</keyword>
<feature type="domain" description="D-isomer specific 2-hydroxyacid dehydrogenase NAD-binding" evidence="5">
    <location>
        <begin position="116"/>
        <end position="295"/>
    </location>
</feature>
<name>A0A1I2BL62_9BACI</name>
<dbReference type="GO" id="GO:0030267">
    <property type="term" value="F:glyoxylate reductase (NADPH) activity"/>
    <property type="evidence" value="ECO:0007669"/>
    <property type="project" value="TreeGrafter"/>
</dbReference>
<dbReference type="GO" id="GO:0005829">
    <property type="term" value="C:cytosol"/>
    <property type="evidence" value="ECO:0007669"/>
    <property type="project" value="TreeGrafter"/>
</dbReference>
<dbReference type="InterPro" id="IPR006140">
    <property type="entry name" value="D-isomer_DH_NAD-bd"/>
</dbReference>
<dbReference type="PANTHER" id="PTHR10996">
    <property type="entry name" value="2-HYDROXYACID DEHYDROGENASE-RELATED"/>
    <property type="match status" value="1"/>
</dbReference>
<dbReference type="InterPro" id="IPR036291">
    <property type="entry name" value="NAD(P)-bd_dom_sf"/>
</dbReference>
<dbReference type="FunFam" id="3.40.50.720:FF:000462">
    <property type="entry name" value="Glyoxylate reductase (NADP+)"/>
    <property type="match status" value="1"/>
</dbReference>
<protein>
    <submittedName>
        <fullName evidence="6">Gluconate 2-dehydrogenase</fullName>
    </submittedName>
</protein>
<dbReference type="RefSeq" id="WP_245757825.1">
    <property type="nucleotide sequence ID" value="NZ_FONT01000002.1"/>
</dbReference>
<dbReference type="GO" id="GO:0016618">
    <property type="term" value="F:hydroxypyruvate reductase [NAD(P)H] activity"/>
    <property type="evidence" value="ECO:0007669"/>
    <property type="project" value="TreeGrafter"/>
</dbReference>